<organism evidence="11 12">
    <name type="scientific">Vicugna pacos</name>
    <name type="common">Alpaca</name>
    <name type="synonym">Lama pacos</name>
    <dbReference type="NCBI Taxonomy" id="30538"/>
    <lineage>
        <taxon>Eukaryota</taxon>
        <taxon>Metazoa</taxon>
        <taxon>Chordata</taxon>
        <taxon>Craniata</taxon>
        <taxon>Vertebrata</taxon>
        <taxon>Euteleostomi</taxon>
        <taxon>Mammalia</taxon>
        <taxon>Eutheria</taxon>
        <taxon>Laurasiatheria</taxon>
        <taxon>Artiodactyla</taxon>
        <taxon>Tylopoda</taxon>
        <taxon>Camelidae</taxon>
        <taxon>Vicugna</taxon>
    </lineage>
</organism>
<dbReference type="Gene3D" id="3.20.20.190">
    <property type="entry name" value="Phosphatidylinositol (PI) phosphodiesterase"/>
    <property type="match status" value="1"/>
</dbReference>
<evidence type="ECO:0000256" key="6">
    <source>
        <dbReference type="ARBA" id="ARBA00023136"/>
    </source>
</evidence>
<proteinExistence type="inferred from homology"/>
<evidence type="ECO:0000313" key="12">
    <source>
        <dbReference type="RefSeq" id="XP_072825235.1"/>
    </source>
</evidence>
<feature type="region of interest" description="Disordered" evidence="8">
    <location>
        <begin position="625"/>
        <end position="646"/>
    </location>
</feature>
<evidence type="ECO:0000256" key="2">
    <source>
        <dbReference type="ARBA" id="ARBA00007277"/>
    </source>
</evidence>
<evidence type="ECO:0000256" key="3">
    <source>
        <dbReference type="ARBA" id="ARBA00022692"/>
    </source>
</evidence>
<comment type="similarity">
    <text evidence="2">Belongs to the glycerophosphoryl diester phosphodiesterase family.</text>
</comment>
<accession>A0ABM5DWF6</accession>
<feature type="transmembrane region" description="Helical" evidence="9">
    <location>
        <begin position="473"/>
        <end position="497"/>
    </location>
</feature>
<sequence>MPKKANRIKPRSQKTRRRKKGIPWIVRIFSHQCYVAAIIGCYSCHWKVKREKKSELGSCCCSWRELLFYPWLLTALSVSVLLLFVWVESSNEYNGFDWVVFLGIGVWFFWSIVLLSLFGILATYTSLLFVLGFLLCWEGIKLHLHRCHKILILLVILICSFFFWLLCTYWKDRWLTIGLSLQVYAPYLHLSSISVMVLLSWPVAFYLIHLEGEARIRRHQMTCYKGKRDKINNTLMNLRALQVAVGLPFFLILLCLYVMPFGNYSPCIQEKDKLGPKPSFFGHRGAPMLGPENTMMSFEKAVEHGAFGLESDVHISYDHVPFLMHDLNLRRTTNIKEVLPNASLRHPSLFDWDFLSTLNAGKWFSHSRIFWLPGIDRKYVRSTAPGFQHVGRLFPIERLTKENISRINVDYKRLFYNGLREYKAANININLYIVNEPWLFSLAWCSRIQSVTTDNIQVLNQINHPYFFMTPSFYMFMWILLDVVSAIFIFAIFYFHWWRERSKKEKLLKSTSIFMDTQSVSLRTGKSENLEAPDLSMESSTRVMEIPWSLAALTKNVRKHPASKSEPVMETMETLMLGEDDVTQPVFTTKTFKPTQAPIWEASREPSFQTALPSLMVNETISSIDVPHPETQPEKPPESIESFEESSFLFSATSSPSLYSFELSSKKN</sequence>
<dbReference type="PANTHER" id="PTHR23344">
    <property type="entry name" value="GLYCEROPHOSPHORYL DIESTER PHOSPHODIESTERASE"/>
    <property type="match status" value="1"/>
</dbReference>
<evidence type="ECO:0000256" key="5">
    <source>
        <dbReference type="ARBA" id="ARBA00022989"/>
    </source>
</evidence>
<feature type="transmembrane region" description="Helical" evidence="9">
    <location>
        <begin position="238"/>
        <end position="259"/>
    </location>
</feature>
<evidence type="ECO:0000256" key="1">
    <source>
        <dbReference type="ARBA" id="ARBA00004141"/>
    </source>
</evidence>
<evidence type="ECO:0000256" key="8">
    <source>
        <dbReference type="SAM" id="MobiDB-lite"/>
    </source>
</evidence>
<dbReference type="Proteomes" id="UP001652581">
    <property type="component" value="Chromosome 10"/>
</dbReference>
<dbReference type="GeneID" id="140698674"/>
<keyword evidence="3 9" id="KW-0812">Transmembrane</keyword>
<feature type="transmembrane region" description="Helical" evidence="9">
    <location>
        <begin position="68"/>
        <end position="87"/>
    </location>
</feature>
<reference evidence="12" key="1">
    <citation type="submission" date="2025-08" db="UniProtKB">
        <authorList>
            <consortium name="RefSeq"/>
        </authorList>
    </citation>
    <scope>IDENTIFICATION</scope>
</reference>
<keyword evidence="5 9" id="KW-1133">Transmembrane helix</keyword>
<dbReference type="RefSeq" id="XP_072825235.1">
    <property type="nucleotide sequence ID" value="XM_072969134.1"/>
</dbReference>
<dbReference type="Pfam" id="PF03009">
    <property type="entry name" value="GDPD"/>
    <property type="match status" value="1"/>
</dbReference>
<evidence type="ECO:0000256" key="9">
    <source>
        <dbReference type="SAM" id="Phobius"/>
    </source>
</evidence>
<feature type="compositionally biased region" description="Basic and acidic residues" evidence="8">
    <location>
        <begin position="627"/>
        <end position="638"/>
    </location>
</feature>
<dbReference type="PROSITE" id="PS51704">
    <property type="entry name" value="GP_PDE"/>
    <property type="match status" value="1"/>
</dbReference>
<evidence type="ECO:0000256" key="7">
    <source>
        <dbReference type="ARBA" id="ARBA00023180"/>
    </source>
</evidence>
<keyword evidence="6 9" id="KW-0472">Membrane</keyword>
<evidence type="ECO:0000256" key="4">
    <source>
        <dbReference type="ARBA" id="ARBA00022801"/>
    </source>
</evidence>
<gene>
    <name evidence="12" type="primary">LOC140698674</name>
</gene>
<comment type="subcellular location">
    <subcellularLocation>
        <location evidence="1">Membrane</location>
        <topology evidence="1">Multi-pass membrane protein</topology>
    </subcellularLocation>
</comment>
<keyword evidence="11" id="KW-1185">Reference proteome</keyword>
<evidence type="ECO:0000259" key="10">
    <source>
        <dbReference type="PROSITE" id="PS51704"/>
    </source>
</evidence>
<name>A0ABM5DWF6_VICPA</name>
<dbReference type="PANTHER" id="PTHR23344:SF13">
    <property type="entry name" value="GLYCEROPHOSPHODIESTER PHOSPHODIESTERASE DOMAIN-CONTAINING PROTEIN 4"/>
    <property type="match status" value="1"/>
</dbReference>
<feature type="domain" description="GP-PDE" evidence="10">
    <location>
        <begin position="278"/>
        <end position="369"/>
    </location>
</feature>
<dbReference type="InterPro" id="IPR030395">
    <property type="entry name" value="GP_PDE_dom"/>
</dbReference>
<keyword evidence="7" id="KW-0325">Glycoprotein</keyword>
<feature type="transmembrane region" description="Helical" evidence="9">
    <location>
        <begin position="151"/>
        <end position="171"/>
    </location>
</feature>
<feature type="transmembrane region" description="Helical" evidence="9">
    <location>
        <begin position="21"/>
        <end position="48"/>
    </location>
</feature>
<feature type="transmembrane region" description="Helical" evidence="9">
    <location>
        <begin position="183"/>
        <end position="208"/>
    </location>
</feature>
<protein>
    <submittedName>
        <fullName evidence="12">Glycerophosphodiester phosphodiesterase domain-containing protein 4-like isoform X5</fullName>
    </submittedName>
</protein>
<keyword evidence="4" id="KW-0378">Hydrolase</keyword>
<evidence type="ECO:0000313" key="11">
    <source>
        <dbReference type="Proteomes" id="UP001652581"/>
    </source>
</evidence>
<dbReference type="SUPFAM" id="SSF51695">
    <property type="entry name" value="PLC-like phosphodiesterases"/>
    <property type="match status" value="1"/>
</dbReference>
<feature type="transmembrane region" description="Helical" evidence="9">
    <location>
        <begin position="99"/>
        <end position="121"/>
    </location>
</feature>
<dbReference type="InterPro" id="IPR017946">
    <property type="entry name" value="PLC-like_Pdiesterase_TIM-brl"/>
</dbReference>